<dbReference type="SUPFAM" id="SSF53756">
    <property type="entry name" value="UDP-Glycosyltransferase/glycogen phosphorylase"/>
    <property type="match status" value="1"/>
</dbReference>
<dbReference type="PANTHER" id="PTHR45947:SF3">
    <property type="entry name" value="SULFOQUINOVOSYL TRANSFERASE SQD2"/>
    <property type="match status" value="1"/>
</dbReference>
<dbReference type="Proteomes" id="UP000235914">
    <property type="component" value="Unassembled WGS sequence"/>
</dbReference>
<feature type="domain" description="Glycosyl transferase family 1" evidence="1">
    <location>
        <begin position="200"/>
        <end position="359"/>
    </location>
</feature>
<dbReference type="RefSeq" id="WP_102735669.1">
    <property type="nucleotide sequence ID" value="NZ_JAVSNI010000005.1"/>
</dbReference>
<dbReference type="Pfam" id="PF00534">
    <property type="entry name" value="Glycos_transf_1"/>
    <property type="match status" value="1"/>
</dbReference>
<dbReference type="CDD" id="cd03801">
    <property type="entry name" value="GT4_PimA-like"/>
    <property type="match status" value="1"/>
</dbReference>
<reference evidence="2 3" key="1">
    <citation type="journal article" date="2017" name="BMC Genomics">
        <title>Genome sequencing of 39 Akkermansia muciniphila isolates reveals its population structure, genomic and functional diverisity, and global distribution in mammalian gut microbiotas.</title>
        <authorList>
            <person name="Guo X."/>
            <person name="Li S."/>
            <person name="Zhang J."/>
            <person name="Wu F."/>
            <person name="Li X."/>
            <person name="Wu D."/>
            <person name="Zhang M."/>
            <person name="Ou Z."/>
            <person name="Jie Z."/>
            <person name="Yan Q."/>
            <person name="Li P."/>
            <person name="Yi J."/>
            <person name="Peng Y."/>
        </authorList>
    </citation>
    <scope>NUCLEOTIDE SEQUENCE [LARGE SCALE GENOMIC DNA]</scope>
    <source>
        <strain evidence="2 3">GP43</strain>
    </source>
</reference>
<dbReference type="PANTHER" id="PTHR45947">
    <property type="entry name" value="SULFOQUINOVOSYL TRANSFERASE SQD2"/>
    <property type="match status" value="1"/>
</dbReference>
<protein>
    <recommendedName>
        <fullName evidence="1">Glycosyl transferase family 1 domain-containing protein</fullName>
    </recommendedName>
</protein>
<dbReference type="AlphaFoldDB" id="A0AAP8NLF6"/>
<evidence type="ECO:0000313" key="3">
    <source>
        <dbReference type="Proteomes" id="UP000235914"/>
    </source>
</evidence>
<dbReference type="InterPro" id="IPR050194">
    <property type="entry name" value="Glycosyltransferase_grp1"/>
</dbReference>
<name>A0AAP8NLF6_9BACT</name>
<comment type="caution">
    <text evidence="2">The sequence shown here is derived from an EMBL/GenBank/DDBJ whole genome shotgun (WGS) entry which is preliminary data.</text>
</comment>
<organism evidence="2 3">
    <name type="scientific">Akkermansia muciniphila</name>
    <dbReference type="NCBI Taxonomy" id="239935"/>
    <lineage>
        <taxon>Bacteria</taxon>
        <taxon>Pseudomonadati</taxon>
        <taxon>Verrucomicrobiota</taxon>
        <taxon>Verrucomicrobiia</taxon>
        <taxon>Verrucomicrobiales</taxon>
        <taxon>Akkermansiaceae</taxon>
        <taxon>Akkermansia</taxon>
    </lineage>
</organism>
<accession>A0AAP8NLF6</accession>
<proteinExistence type="predicted"/>
<dbReference type="EMBL" id="PJKN01000003">
    <property type="protein sequence ID" value="PNC56395.1"/>
    <property type="molecule type" value="Genomic_DNA"/>
</dbReference>
<dbReference type="Gene3D" id="3.40.50.2000">
    <property type="entry name" value="Glycogen Phosphorylase B"/>
    <property type="match status" value="2"/>
</dbReference>
<evidence type="ECO:0000313" key="2">
    <source>
        <dbReference type="EMBL" id="PNC56395.1"/>
    </source>
</evidence>
<sequence length="397" mass="45116">MKVLISGMASWHMDKTAASFEKLGILSGMWVSNKNRGLPSGKYKRIWPYHLGMKPFYHVAPAYLEEEMRWRNLWLYDCWVRRQELPADVDVVQCPMGSCSPVFDLAEASGRTILKVFEAMNGHPTTQRGYWQREADIHSPGFRVPVGEKVWSRMNREIHRADCVLCPSTYVMESMVANGVSPEKCLLNHFGSDTSLFFKREKEDIPSFPKFIITGNLTVRKGHQYLFLAFQKLVEQYPDAELHVYGGIRPDFRPLWEKWKTCPHLYHHASVSQQELARRLASCTAFILPSLEEGFARSLLEAMAVGLPIIATHESGATTLLDGRSARIIPAADAEAIYRAMKELCDNPALVHRLGEQAYAAFGGSENTWEAYAGRLAEAYRERLERLRESAGQRGSR</sequence>
<dbReference type="GO" id="GO:0016757">
    <property type="term" value="F:glycosyltransferase activity"/>
    <property type="evidence" value="ECO:0007669"/>
    <property type="project" value="InterPro"/>
</dbReference>
<gene>
    <name evidence="2" type="ORF">CXU09_07230</name>
</gene>
<dbReference type="InterPro" id="IPR001296">
    <property type="entry name" value="Glyco_trans_1"/>
</dbReference>
<evidence type="ECO:0000259" key="1">
    <source>
        <dbReference type="Pfam" id="PF00534"/>
    </source>
</evidence>